<accession>A0A841JZQ7</accession>
<dbReference type="RefSeq" id="WP_050058926.1">
    <property type="nucleotide sequence ID" value="NZ_JACHEK010000004.1"/>
</dbReference>
<dbReference type="InterPro" id="IPR053825">
    <property type="entry name" value="DUF7009"/>
</dbReference>
<proteinExistence type="predicted"/>
<organism evidence="1 2">
    <name type="scientific">Silvibacterium bohemicum</name>
    <dbReference type="NCBI Taxonomy" id="1577686"/>
    <lineage>
        <taxon>Bacteria</taxon>
        <taxon>Pseudomonadati</taxon>
        <taxon>Acidobacteriota</taxon>
        <taxon>Terriglobia</taxon>
        <taxon>Terriglobales</taxon>
        <taxon>Acidobacteriaceae</taxon>
        <taxon>Silvibacterium</taxon>
    </lineage>
</organism>
<dbReference type="Proteomes" id="UP000538666">
    <property type="component" value="Unassembled WGS sequence"/>
</dbReference>
<dbReference type="Pfam" id="PF22668">
    <property type="entry name" value="DUF7009"/>
    <property type="match status" value="1"/>
</dbReference>
<name>A0A841JZQ7_9BACT</name>
<dbReference type="OrthoDB" id="122283at2"/>
<gene>
    <name evidence="1" type="ORF">HNQ77_002403</name>
</gene>
<dbReference type="AlphaFoldDB" id="A0A841JZQ7"/>
<sequence length="127" mass="14098">MKLRIKGNSVRLRLLRSEVNTLIETGRLEEKIHFGSAEDAFLIYRLEHEAGLANVEVRHEQSEVTIILPTQQTVAWAETNQIGIYSAVDLGGHGTLDVIVEKDFACLDLSDADNHDTFPNPQIGAVC</sequence>
<evidence type="ECO:0000313" key="1">
    <source>
        <dbReference type="EMBL" id="MBB6144451.1"/>
    </source>
</evidence>
<reference evidence="1 2" key="1">
    <citation type="submission" date="2020-08" db="EMBL/GenBank/DDBJ databases">
        <title>Genomic Encyclopedia of Type Strains, Phase IV (KMG-IV): sequencing the most valuable type-strain genomes for metagenomic binning, comparative biology and taxonomic classification.</title>
        <authorList>
            <person name="Goeker M."/>
        </authorList>
    </citation>
    <scope>NUCLEOTIDE SEQUENCE [LARGE SCALE GENOMIC DNA]</scope>
    <source>
        <strain evidence="1 2">DSM 103733</strain>
    </source>
</reference>
<keyword evidence="2" id="KW-1185">Reference proteome</keyword>
<protein>
    <submittedName>
        <fullName evidence="1">Uncharacterized protein</fullName>
    </submittedName>
</protein>
<comment type="caution">
    <text evidence="1">The sequence shown here is derived from an EMBL/GenBank/DDBJ whole genome shotgun (WGS) entry which is preliminary data.</text>
</comment>
<dbReference type="EMBL" id="JACHEK010000004">
    <property type="protein sequence ID" value="MBB6144451.1"/>
    <property type="molecule type" value="Genomic_DNA"/>
</dbReference>
<evidence type="ECO:0000313" key="2">
    <source>
        <dbReference type="Proteomes" id="UP000538666"/>
    </source>
</evidence>